<accession>A0A975T9F9</accession>
<dbReference type="InterPro" id="IPR014044">
    <property type="entry name" value="CAP_dom"/>
</dbReference>
<protein>
    <submittedName>
        <fullName evidence="2">Allergen V5/Tpx-1 family protein</fullName>
    </submittedName>
</protein>
<dbReference type="RefSeq" id="WP_190601517.1">
    <property type="nucleotide sequence ID" value="NZ_CP021056.1"/>
</dbReference>
<dbReference type="EMBL" id="CP021056">
    <property type="protein sequence ID" value="QXE24681.1"/>
    <property type="molecule type" value="Genomic_DNA"/>
</dbReference>
<gene>
    <name evidence="2" type="ORF">B6N60_03388</name>
</gene>
<dbReference type="InterPro" id="IPR035940">
    <property type="entry name" value="CAP_sf"/>
</dbReference>
<dbReference type="SUPFAM" id="SSF55797">
    <property type="entry name" value="PR-1-like"/>
    <property type="match status" value="1"/>
</dbReference>
<sequence>MIKNTISGIFVTTLVIASGTNAVSAPINTYPQLSSSMSVKSNQLAQSTNTANIEAAVFQQINAYRASKNLPLLTRNSQIDQQARIHSQNMASGKVAFSHDGFPQRLQAIGIPYSSAAENVAYNQGFSDPATQAVKGWLKSPGHLGNIQGNYSLTGIGVAANNKGEVYFTQIFLRSR</sequence>
<evidence type="ECO:0000313" key="2">
    <source>
        <dbReference type="EMBL" id="QXE24681.1"/>
    </source>
</evidence>
<reference evidence="2" key="1">
    <citation type="submission" date="2017-04" db="EMBL/GenBank/DDBJ databases">
        <title>Genome deletions in a multicellular cyanobacterial endosymbiont for morphological adaptation in marine diatoms.</title>
        <authorList>
            <person name="Wang Y."/>
            <person name="Gao H."/>
            <person name="Li R."/>
            <person name="Xu X."/>
        </authorList>
    </citation>
    <scope>NUCLEOTIDE SEQUENCE</scope>
    <source>
        <strain evidence="2">FACHB 800</strain>
    </source>
</reference>
<dbReference type="CDD" id="cd05379">
    <property type="entry name" value="CAP_bacterial"/>
    <property type="match status" value="1"/>
</dbReference>
<evidence type="ECO:0000259" key="1">
    <source>
        <dbReference type="Pfam" id="PF00188"/>
    </source>
</evidence>
<name>A0A975T9F9_9NOST</name>
<dbReference type="KEGG" id="rsin:B6N60_03388"/>
<dbReference type="Gene3D" id="3.40.33.10">
    <property type="entry name" value="CAP"/>
    <property type="match status" value="1"/>
</dbReference>
<feature type="domain" description="SCP" evidence="1">
    <location>
        <begin position="60"/>
        <end position="172"/>
    </location>
</feature>
<dbReference type="PANTHER" id="PTHR31157:SF1">
    <property type="entry name" value="SCP DOMAIN-CONTAINING PROTEIN"/>
    <property type="match status" value="1"/>
</dbReference>
<proteinExistence type="predicted"/>
<dbReference type="Pfam" id="PF00188">
    <property type="entry name" value="CAP"/>
    <property type="match status" value="1"/>
</dbReference>
<organism evidence="2 3">
    <name type="scientific">Richelia sinica FACHB-800</name>
    <dbReference type="NCBI Taxonomy" id="1357546"/>
    <lineage>
        <taxon>Bacteria</taxon>
        <taxon>Bacillati</taxon>
        <taxon>Cyanobacteriota</taxon>
        <taxon>Cyanophyceae</taxon>
        <taxon>Nostocales</taxon>
        <taxon>Nostocaceae</taxon>
        <taxon>Richelia</taxon>
    </lineage>
</organism>
<dbReference type="Proteomes" id="UP000683511">
    <property type="component" value="Chromosome"/>
</dbReference>
<dbReference type="PANTHER" id="PTHR31157">
    <property type="entry name" value="SCP DOMAIN-CONTAINING PROTEIN"/>
    <property type="match status" value="1"/>
</dbReference>
<keyword evidence="3" id="KW-1185">Reference proteome</keyword>
<evidence type="ECO:0000313" key="3">
    <source>
        <dbReference type="Proteomes" id="UP000683511"/>
    </source>
</evidence>
<dbReference type="AlphaFoldDB" id="A0A975T9F9"/>